<gene>
    <name evidence="1" type="ORF">OXD698_LOCUS46553</name>
</gene>
<sequence>AEKYNEIDRSTLISDTSPSGYAMRLALESKAMTLQQLKQTLLDIKK</sequence>
<organism evidence="1 2">
    <name type="scientific">Adineta steineri</name>
    <dbReference type="NCBI Taxonomy" id="433720"/>
    <lineage>
        <taxon>Eukaryota</taxon>
        <taxon>Metazoa</taxon>
        <taxon>Spiralia</taxon>
        <taxon>Gnathifera</taxon>
        <taxon>Rotifera</taxon>
        <taxon>Eurotatoria</taxon>
        <taxon>Bdelloidea</taxon>
        <taxon>Adinetida</taxon>
        <taxon>Adinetidae</taxon>
        <taxon>Adineta</taxon>
    </lineage>
</organism>
<proteinExistence type="predicted"/>
<evidence type="ECO:0000313" key="2">
    <source>
        <dbReference type="Proteomes" id="UP000663844"/>
    </source>
</evidence>
<accession>A0A820IBW6</accession>
<protein>
    <submittedName>
        <fullName evidence="1">Uncharacterized protein</fullName>
    </submittedName>
</protein>
<name>A0A820IBW6_9BILA</name>
<dbReference type="AlphaFoldDB" id="A0A820IBW6"/>
<reference evidence="1" key="1">
    <citation type="submission" date="2021-02" db="EMBL/GenBank/DDBJ databases">
        <authorList>
            <person name="Nowell W R."/>
        </authorList>
    </citation>
    <scope>NUCLEOTIDE SEQUENCE</scope>
</reference>
<dbReference type="Proteomes" id="UP000663844">
    <property type="component" value="Unassembled WGS sequence"/>
</dbReference>
<feature type="non-terminal residue" evidence="1">
    <location>
        <position position="1"/>
    </location>
</feature>
<dbReference type="EMBL" id="CAJOAZ010016891">
    <property type="protein sequence ID" value="CAF4309576.1"/>
    <property type="molecule type" value="Genomic_DNA"/>
</dbReference>
<comment type="caution">
    <text evidence="1">The sequence shown here is derived from an EMBL/GenBank/DDBJ whole genome shotgun (WGS) entry which is preliminary data.</text>
</comment>
<evidence type="ECO:0000313" key="1">
    <source>
        <dbReference type="EMBL" id="CAF4309576.1"/>
    </source>
</evidence>